<dbReference type="GO" id="GO:0016787">
    <property type="term" value="F:hydrolase activity"/>
    <property type="evidence" value="ECO:0007669"/>
    <property type="project" value="UniProtKB-KW"/>
</dbReference>
<evidence type="ECO:0000313" key="5">
    <source>
        <dbReference type="Proteomes" id="UP000582837"/>
    </source>
</evidence>
<sequence length="411" mass="45141">MAHPHPKTLIVALSLLLATGAQAQRGAYVPPAGQWERRAPAQAGMDAARVDSAIAFAIASEARAPRDLEMAHFQTFGREPFGEPVGPFQTRGAPSGIILRHGYIVAEWGEPDRVDMTFSVTKSFLSTVVGVAVDRGLIRSVSDPVEASAAPVFVLPPEGGGRHAGGLGEGRPLVLFDTDRERRITWNDLLRQTSDWEGTLWGKPDWADRPAQNPAEWLTRPRAEPGATYEYNDTRVNLLALAALNVWRRPLPQVLRDEVMNPIGASSSWRWVGYENSWVLMDGQAVQSVSGGGHWGGGMFISARDMARFGLLTLRRGRWGDRQVLSEAWVRGALTPTPAQPTYGYMNWFLNTDRKLWPSAPATAFAHLGNGTNIIYVDPEHDVVVVSRWIENAAVDGLVQRVLSAITDARR</sequence>
<dbReference type="Pfam" id="PF00144">
    <property type="entry name" value="Beta-lactamase"/>
    <property type="match status" value="1"/>
</dbReference>
<protein>
    <submittedName>
        <fullName evidence="4">CubicO group peptidase (Beta-lactamase class C family)</fullName>
    </submittedName>
</protein>
<dbReference type="RefSeq" id="WP_205761771.1">
    <property type="nucleotide sequence ID" value="NZ_JABDTL010000002.1"/>
</dbReference>
<comment type="caution">
    <text evidence="4">The sequence shown here is derived from an EMBL/GenBank/DDBJ whole genome shotgun (WGS) entry which is preliminary data.</text>
</comment>
<dbReference type="AlphaFoldDB" id="A0A841GQN3"/>
<dbReference type="PANTHER" id="PTHR43283:SF11">
    <property type="entry name" value="BETA-LACTAMASE-RELATED DOMAIN-CONTAINING PROTEIN"/>
    <property type="match status" value="1"/>
</dbReference>
<dbReference type="InterPro" id="IPR001466">
    <property type="entry name" value="Beta-lactam-related"/>
</dbReference>
<dbReference type="InterPro" id="IPR050789">
    <property type="entry name" value="Diverse_Enzym_Activities"/>
</dbReference>
<feature type="domain" description="Beta-lactamase-related" evidence="3">
    <location>
        <begin position="116"/>
        <end position="386"/>
    </location>
</feature>
<organism evidence="4 5">
    <name type="scientific">Longimicrobium terrae</name>
    <dbReference type="NCBI Taxonomy" id="1639882"/>
    <lineage>
        <taxon>Bacteria</taxon>
        <taxon>Pseudomonadati</taxon>
        <taxon>Gemmatimonadota</taxon>
        <taxon>Longimicrobiia</taxon>
        <taxon>Longimicrobiales</taxon>
        <taxon>Longimicrobiaceae</taxon>
        <taxon>Longimicrobium</taxon>
    </lineage>
</organism>
<dbReference type="PANTHER" id="PTHR43283">
    <property type="entry name" value="BETA-LACTAMASE-RELATED"/>
    <property type="match status" value="1"/>
</dbReference>
<gene>
    <name evidence="4" type="ORF">HNQ61_001439</name>
</gene>
<evidence type="ECO:0000259" key="3">
    <source>
        <dbReference type="Pfam" id="PF00144"/>
    </source>
</evidence>
<accession>A0A841GQN3</accession>
<dbReference type="EMBL" id="JACHIA010000003">
    <property type="protein sequence ID" value="MBB6069822.1"/>
    <property type="molecule type" value="Genomic_DNA"/>
</dbReference>
<keyword evidence="2" id="KW-0732">Signal</keyword>
<keyword evidence="5" id="KW-1185">Reference proteome</keyword>
<dbReference type="Proteomes" id="UP000582837">
    <property type="component" value="Unassembled WGS sequence"/>
</dbReference>
<evidence type="ECO:0000256" key="1">
    <source>
        <dbReference type="ARBA" id="ARBA00022801"/>
    </source>
</evidence>
<dbReference type="Gene3D" id="3.40.710.10">
    <property type="entry name" value="DD-peptidase/beta-lactamase superfamily"/>
    <property type="match status" value="1"/>
</dbReference>
<evidence type="ECO:0000256" key="2">
    <source>
        <dbReference type="SAM" id="SignalP"/>
    </source>
</evidence>
<proteinExistence type="predicted"/>
<reference evidence="4 5" key="1">
    <citation type="submission" date="2020-08" db="EMBL/GenBank/DDBJ databases">
        <title>Genomic Encyclopedia of Type Strains, Phase IV (KMG-IV): sequencing the most valuable type-strain genomes for metagenomic binning, comparative biology and taxonomic classification.</title>
        <authorList>
            <person name="Goeker M."/>
        </authorList>
    </citation>
    <scope>NUCLEOTIDE SEQUENCE [LARGE SCALE GENOMIC DNA]</scope>
    <source>
        <strain evidence="4 5">DSM 29007</strain>
    </source>
</reference>
<dbReference type="InterPro" id="IPR012338">
    <property type="entry name" value="Beta-lactam/transpept-like"/>
</dbReference>
<dbReference type="SUPFAM" id="SSF56601">
    <property type="entry name" value="beta-lactamase/transpeptidase-like"/>
    <property type="match status" value="1"/>
</dbReference>
<evidence type="ECO:0000313" key="4">
    <source>
        <dbReference type="EMBL" id="MBB6069822.1"/>
    </source>
</evidence>
<feature type="signal peptide" evidence="2">
    <location>
        <begin position="1"/>
        <end position="23"/>
    </location>
</feature>
<feature type="chain" id="PRO_5032721230" evidence="2">
    <location>
        <begin position="24"/>
        <end position="411"/>
    </location>
</feature>
<name>A0A841GQN3_9BACT</name>
<keyword evidence="1" id="KW-0378">Hydrolase</keyword>